<keyword evidence="15" id="KW-1185">Reference proteome</keyword>
<dbReference type="PANTHER" id="PTHR43381">
    <property type="entry name" value="TRANSLATION INITIATION FACTOR IF-2-RELATED"/>
    <property type="match status" value="1"/>
</dbReference>
<dbReference type="PROSITE" id="PS51722">
    <property type="entry name" value="G_TR_2"/>
    <property type="match status" value="1"/>
</dbReference>
<evidence type="ECO:0000256" key="8">
    <source>
        <dbReference type="ARBA" id="ARBA00023134"/>
    </source>
</evidence>
<gene>
    <name evidence="10 14" type="primary">infB</name>
    <name evidence="14" type="ORF">AB9Q04_00965</name>
</gene>
<keyword evidence="4 10" id="KW-0963">Cytoplasm</keyword>
<dbReference type="InterPro" id="IPR053905">
    <property type="entry name" value="EF-G-like_DII"/>
</dbReference>
<evidence type="ECO:0000313" key="15">
    <source>
        <dbReference type="Proteomes" id="UP001637993"/>
    </source>
</evidence>
<dbReference type="Pfam" id="PF22042">
    <property type="entry name" value="EF-G_D2"/>
    <property type="match status" value="1"/>
</dbReference>
<dbReference type="HAMAP" id="MF_00100_B">
    <property type="entry name" value="IF_2_B"/>
    <property type="match status" value="1"/>
</dbReference>
<evidence type="ECO:0000256" key="3">
    <source>
        <dbReference type="ARBA" id="ARBA00020675"/>
    </source>
</evidence>
<keyword evidence="7 10" id="KW-0648">Protein biosynthesis</keyword>
<keyword evidence="6 10" id="KW-0547">Nucleotide-binding</keyword>
<dbReference type="Gene3D" id="2.40.30.10">
    <property type="entry name" value="Translation factors"/>
    <property type="match status" value="2"/>
</dbReference>
<feature type="compositionally biased region" description="Basic residues" evidence="12">
    <location>
        <begin position="143"/>
        <end position="155"/>
    </location>
</feature>
<feature type="region of interest" description="Disordered" evidence="12">
    <location>
        <begin position="51"/>
        <end position="170"/>
    </location>
</feature>
<dbReference type="PANTHER" id="PTHR43381:SF5">
    <property type="entry name" value="TR-TYPE G DOMAIN-CONTAINING PROTEIN"/>
    <property type="match status" value="1"/>
</dbReference>
<dbReference type="SUPFAM" id="SSF52156">
    <property type="entry name" value="Initiation factor IF2/eIF5b, domain 3"/>
    <property type="match status" value="1"/>
</dbReference>
<comment type="subcellular location">
    <subcellularLocation>
        <location evidence="1 10">Cytoplasm</location>
    </subcellularLocation>
</comment>
<feature type="compositionally biased region" description="Basic and acidic residues" evidence="12">
    <location>
        <begin position="57"/>
        <end position="78"/>
    </location>
</feature>
<comment type="similarity">
    <text evidence="2 10 11">Belongs to the TRAFAC class translation factor GTPase superfamily. Classic translation factor GTPase family. IF-2 subfamily.</text>
</comment>
<dbReference type="InterPro" id="IPR036925">
    <property type="entry name" value="TIF_IF2_dom3_sf"/>
</dbReference>
<evidence type="ECO:0000256" key="10">
    <source>
        <dbReference type="HAMAP-Rule" id="MF_00100"/>
    </source>
</evidence>
<reference evidence="14 15" key="1">
    <citation type="journal article" date="2025" name="Anaerobe">
        <title>Description of Anaerococcus kampingiae sp. nov., Anaerococcus groningensis sp. nov., Anaerococcus martiniensis sp. nov., and Anaerococcus cruorum sp. nov., isolated from human clinical specimens.</title>
        <authorList>
            <person name="Boiten K.E."/>
            <person name="Meijer J."/>
            <person name="van Wezel E.M."/>
            <person name="Veloo A.C.M."/>
        </authorList>
    </citation>
    <scope>NUCLEOTIDE SEQUENCE [LARGE SCALE GENOMIC DNA]</scope>
    <source>
        <strain evidence="14 15">ENR1011</strain>
    </source>
</reference>
<feature type="domain" description="Tr-type G" evidence="13">
    <location>
        <begin position="254"/>
        <end position="423"/>
    </location>
</feature>
<dbReference type="InterPro" id="IPR044145">
    <property type="entry name" value="IF2_II"/>
</dbReference>
<evidence type="ECO:0000259" key="13">
    <source>
        <dbReference type="PROSITE" id="PS51722"/>
    </source>
</evidence>
<dbReference type="Gene3D" id="1.10.10.2480">
    <property type="match status" value="1"/>
</dbReference>
<dbReference type="SUPFAM" id="SSF52540">
    <property type="entry name" value="P-loop containing nucleoside triphosphate hydrolases"/>
    <property type="match status" value="1"/>
</dbReference>
<dbReference type="Gene3D" id="3.40.50.300">
    <property type="entry name" value="P-loop containing nucleotide triphosphate hydrolases"/>
    <property type="match status" value="1"/>
</dbReference>
<evidence type="ECO:0000256" key="1">
    <source>
        <dbReference type="ARBA" id="ARBA00004496"/>
    </source>
</evidence>
<dbReference type="NCBIfam" id="TIGR00487">
    <property type="entry name" value="IF-2"/>
    <property type="match status" value="1"/>
</dbReference>
<sequence>MADKIRVYELAKEQGMPAKKMVELLNEEFGLGIKSHMSSVSGDDLELINEYFNESSNEDKKEQTKEKTNKETQKEQSNNKKSNMKKNNNINYDQMDDYDDDESMHGSKQKIGKSNKIKNQNKTKSKKNFDNDDNEDFNPNKPNKNRKKKNRKSKSNKANNQPAKESNENGKIEIPEVVTVSAFAEKIGENSNAVIGKLIQLGVMAGLNDTIEFEQAELIAMDFGKEISLEQEFSAIEEQEIDLDYEDNEEDLITRAPVVSVMGHVDHGKTSILDAIKNTRVTSGEAGGITQHIGAYSVDLNGRAITFLDTPGHEAFTEMRMRGAQSTDIAILVVAADDGVMPQTVEAINHAKAAEIPIVVAVNKVDKEQSDPNIVKQELMEYGLVSEDWGGDTITVDVSAKTGQGIEELLEMVLLVAEMRELKANPNRDAVGLIIEAQLDKARGPVATVLVQKGTLHEGDNVLTGSASGRIRAMFDSKGNAIKQAGPSVPVQILGLSDVAEAGDKLFAVEDEKTARAYAARAEEQKREERLMAKGASLEDLSGEAAEGGLKELNVIVKTDVRGTVDAVSQSLLKLSNEEVKVSVVAGAVGGITESDVLLAQASNAIIIGFNVRPTQGAMERAKDNNIEIRTYSVIYEAIEDVENAIKGMLDPEFVEEVLGRAEVRDTFKVPSVGTIAGVMVTSGSVPRRAKIRLLRDNVVIFDGDISSMKRFKDDAKELANGYEGGIGLNRFNDIKVGDVMEAYEVVEKERD</sequence>
<dbReference type="RefSeq" id="WP_410023519.1">
    <property type="nucleotide sequence ID" value="NZ_JBGMEG010000001.1"/>
</dbReference>
<evidence type="ECO:0000313" key="14">
    <source>
        <dbReference type="EMBL" id="MFO3716917.1"/>
    </source>
</evidence>
<feature type="region of interest" description="G-domain" evidence="10">
    <location>
        <begin position="257"/>
        <end position="405"/>
    </location>
</feature>
<comment type="function">
    <text evidence="9 10 11">One of the essential components for the initiation of protein synthesis. Protects formylmethionyl-tRNA from spontaneous hydrolysis and promotes its binding to the 30S ribosomal subunits. Also involved in the hydrolysis of GTP during the formation of the 70S ribosomal complex.</text>
</comment>
<dbReference type="InterPro" id="IPR027417">
    <property type="entry name" value="P-loop_NTPase"/>
</dbReference>
<feature type="binding site" evidence="10">
    <location>
        <begin position="363"/>
        <end position="366"/>
    </location>
    <ligand>
        <name>GTP</name>
        <dbReference type="ChEBI" id="CHEBI:37565"/>
    </ligand>
</feature>
<feature type="compositionally biased region" description="Low complexity" evidence="12">
    <location>
        <begin position="79"/>
        <end position="93"/>
    </location>
</feature>
<evidence type="ECO:0000256" key="11">
    <source>
        <dbReference type="RuleBase" id="RU000644"/>
    </source>
</evidence>
<evidence type="ECO:0000256" key="9">
    <source>
        <dbReference type="ARBA" id="ARBA00025162"/>
    </source>
</evidence>
<accession>A0ABW9MYH6</accession>
<evidence type="ECO:0000256" key="6">
    <source>
        <dbReference type="ARBA" id="ARBA00022741"/>
    </source>
</evidence>
<dbReference type="CDD" id="cd03692">
    <property type="entry name" value="mtIF2_IVc"/>
    <property type="match status" value="1"/>
</dbReference>
<dbReference type="Pfam" id="PF03144">
    <property type="entry name" value="GTP_EFTU_D2"/>
    <property type="match status" value="1"/>
</dbReference>
<evidence type="ECO:0000256" key="4">
    <source>
        <dbReference type="ARBA" id="ARBA00022490"/>
    </source>
</evidence>
<dbReference type="Gene3D" id="3.40.50.10050">
    <property type="entry name" value="Translation initiation factor IF- 2, domain 3"/>
    <property type="match status" value="1"/>
</dbReference>
<keyword evidence="5 10" id="KW-0396">Initiation factor</keyword>
<organism evidence="14 15">
    <name type="scientific">Anaerococcus groningensis</name>
    <dbReference type="NCBI Taxonomy" id="3115616"/>
    <lineage>
        <taxon>Bacteria</taxon>
        <taxon>Bacillati</taxon>
        <taxon>Bacillota</taxon>
        <taxon>Tissierellia</taxon>
        <taxon>Tissierellales</taxon>
        <taxon>Peptoniphilaceae</taxon>
        <taxon>Anaerococcus</taxon>
    </lineage>
</organism>
<dbReference type="Pfam" id="PF00009">
    <property type="entry name" value="GTP_EFTU"/>
    <property type="match status" value="1"/>
</dbReference>
<dbReference type="InterPro" id="IPR015760">
    <property type="entry name" value="TIF_IF2"/>
</dbReference>
<proteinExistence type="inferred from homology"/>
<evidence type="ECO:0000256" key="12">
    <source>
        <dbReference type="SAM" id="MobiDB-lite"/>
    </source>
</evidence>
<dbReference type="Pfam" id="PF04760">
    <property type="entry name" value="IF2_N"/>
    <property type="match status" value="2"/>
</dbReference>
<dbReference type="EMBL" id="JBGMEG010000001">
    <property type="protein sequence ID" value="MFO3716917.1"/>
    <property type="molecule type" value="Genomic_DNA"/>
</dbReference>
<feature type="binding site" evidence="10">
    <location>
        <begin position="309"/>
        <end position="313"/>
    </location>
    <ligand>
        <name>GTP</name>
        <dbReference type="ChEBI" id="CHEBI:37565"/>
    </ligand>
</feature>
<dbReference type="InterPro" id="IPR006847">
    <property type="entry name" value="IF2_N"/>
</dbReference>
<feature type="compositionally biased region" description="Basic residues" evidence="12">
    <location>
        <begin position="107"/>
        <end position="126"/>
    </location>
</feature>
<dbReference type="InterPro" id="IPR009000">
    <property type="entry name" value="Transl_B-barrel_sf"/>
</dbReference>
<protein>
    <recommendedName>
        <fullName evidence="3 10">Translation initiation factor IF-2</fullName>
    </recommendedName>
</protein>
<keyword evidence="8 10" id="KW-0342">GTP-binding</keyword>
<evidence type="ECO:0000256" key="5">
    <source>
        <dbReference type="ARBA" id="ARBA00022540"/>
    </source>
</evidence>
<evidence type="ECO:0000256" key="2">
    <source>
        <dbReference type="ARBA" id="ARBA00007733"/>
    </source>
</evidence>
<evidence type="ECO:0000256" key="7">
    <source>
        <dbReference type="ARBA" id="ARBA00022917"/>
    </source>
</evidence>
<dbReference type="CDD" id="cd01887">
    <property type="entry name" value="IF2_eIF5B"/>
    <property type="match status" value="1"/>
</dbReference>
<dbReference type="Proteomes" id="UP001637993">
    <property type="component" value="Unassembled WGS sequence"/>
</dbReference>
<dbReference type="GO" id="GO:0003743">
    <property type="term" value="F:translation initiation factor activity"/>
    <property type="evidence" value="ECO:0007669"/>
    <property type="project" value="UniProtKB-KW"/>
</dbReference>
<dbReference type="InterPro" id="IPR000178">
    <property type="entry name" value="TF_IF2_bacterial-like"/>
</dbReference>
<dbReference type="InterPro" id="IPR000795">
    <property type="entry name" value="T_Tr_GTP-bd_dom"/>
</dbReference>
<dbReference type="SUPFAM" id="SSF50447">
    <property type="entry name" value="Translation proteins"/>
    <property type="match status" value="2"/>
</dbReference>
<dbReference type="Pfam" id="PF11987">
    <property type="entry name" value="IF-2"/>
    <property type="match status" value="1"/>
</dbReference>
<dbReference type="InterPro" id="IPR023115">
    <property type="entry name" value="TIF_IF2_dom3"/>
</dbReference>
<feature type="binding site" evidence="10">
    <location>
        <begin position="263"/>
        <end position="270"/>
    </location>
    <ligand>
        <name>GTP</name>
        <dbReference type="ChEBI" id="CHEBI:37565"/>
    </ligand>
</feature>
<dbReference type="CDD" id="cd03702">
    <property type="entry name" value="IF2_mtIF2_II"/>
    <property type="match status" value="1"/>
</dbReference>
<comment type="caution">
    <text evidence="14">The sequence shown here is derived from an EMBL/GenBank/DDBJ whole genome shotgun (WGS) entry which is preliminary data.</text>
</comment>
<name>A0ABW9MYH6_9FIRM</name>
<dbReference type="InterPro" id="IPR005225">
    <property type="entry name" value="Small_GTP-bd"/>
</dbReference>
<dbReference type="NCBIfam" id="TIGR00231">
    <property type="entry name" value="small_GTP"/>
    <property type="match status" value="1"/>
</dbReference>
<dbReference type="InterPro" id="IPR004161">
    <property type="entry name" value="EFTu-like_2"/>
</dbReference>